<dbReference type="FunFam" id="1.10.510.10:FF:000190">
    <property type="entry name" value="Proto-oncogene tyrosine-protein kinase receptor Ret"/>
    <property type="match status" value="1"/>
</dbReference>
<feature type="transmembrane region" description="Helical" evidence="17">
    <location>
        <begin position="363"/>
        <end position="384"/>
    </location>
</feature>
<dbReference type="GO" id="GO:0004714">
    <property type="term" value="F:transmembrane receptor protein tyrosine kinase activity"/>
    <property type="evidence" value="ECO:0007669"/>
    <property type="project" value="UniProtKB-EC"/>
</dbReference>
<evidence type="ECO:0000256" key="16">
    <source>
        <dbReference type="PROSITE-ProRule" id="PRU10141"/>
    </source>
</evidence>
<keyword evidence="4 17" id="KW-0812">Transmembrane</keyword>
<dbReference type="GO" id="GO:0005886">
    <property type="term" value="C:plasma membrane"/>
    <property type="evidence" value="ECO:0007669"/>
    <property type="project" value="TreeGrafter"/>
</dbReference>
<evidence type="ECO:0000313" key="22">
    <source>
        <dbReference type="Proteomes" id="UP000002358"/>
    </source>
</evidence>
<evidence type="ECO:0000256" key="11">
    <source>
        <dbReference type="ARBA" id="ARBA00023136"/>
    </source>
</evidence>
<dbReference type="InParanoid" id="A0A7M7H717"/>
<evidence type="ECO:0000256" key="3">
    <source>
        <dbReference type="ARBA" id="ARBA00022679"/>
    </source>
</evidence>
<dbReference type="InterPro" id="IPR008266">
    <property type="entry name" value="Tyr_kinase_AS"/>
</dbReference>
<keyword evidence="8" id="KW-0418">Kinase</keyword>
<feature type="signal peptide" evidence="18">
    <location>
        <begin position="1"/>
        <end position="22"/>
    </location>
</feature>
<evidence type="ECO:0000256" key="1">
    <source>
        <dbReference type="ARBA" id="ARBA00004479"/>
    </source>
</evidence>
<dbReference type="EnsemblMetazoa" id="XM_008213423">
    <property type="protein sequence ID" value="XP_008211645"/>
    <property type="gene ID" value="LOC103316970"/>
</dbReference>
<evidence type="ECO:0000256" key="18">
    <source>
        <dbReference type="SAM" id="SignalP"/>
    </source>
</evidence>
<dbReference type="SMR" id="A0A7M7H717"/>
<keyword evidence="5 18" id="KW-0732">Signal</keyword>
<dbReference type="SUPFAM" id="SSF56112">
    <property type="entry name" value="Protein kinase-like (PK-like)"/>
    <property type="match status" value="1"/>
</dbReference>
<sequence>MRCSSTWPSLCVPVLWLLQVRASLFEDSLRLALCQARCPDNLKCIEECHSASNNVTDIPYLQKSSESNVHLQCKDANRLVLKHRAGIYVIETLDSFYGNWTSPIISKNRFYESANLMPRHRYRYRIRKVHSQGVSLPEITEWFQTNAETYVPIAVKNLLIGEINPNKNRPGQLQARLDIIPADDLNCQYNVIHWGGEHDLYQYQLDAAREYSLELRHLNYGRNNTVYVVSRNELGSLQSENATLTFQTPSCLSVHRNLSACAPAPVTGLHVAYQSNKNAVDFKVAWEEAELQPNNYTIIVQPLDFENSSVEVTVSGNETTVDIPKVALSRQYKIAILAESEGGTSLEWKLITATTRLTVESQVIIAISTLTTLVLIVIFGYTYIRYKRMKGHSGCQYSFFENINRKACGFEDIKAPLKTLSPYEAEDNKSRDKFEIQVDRLSIKKILGSGISGVVKLATLQDDKKKIIQVAVKMLREDASSDDVQNFHREIALMKSAGNHPNIVSIIGCCTLSKQPLLVVEFCSKGDLQTYLRTILEEMMTAVFKKVNRSAESNGPQSILQRESNNFALAINNRLYDIQQESGVENKINPEDLLNFARQVASGMEFLSSNRIVHRDLAARNVLVCADQTVKISDFGLSRDIYQENVYKKQTNGKLPIKWMAIEALTHQVYTTHSDVWSFGVLLYEIVTLGGNPYPGLPCCEVLHFLKSGYRMERPSNCGFQLYEIMRSCWHENPLNRPTFYNLKQQLDKLLTTFTGNEYLNLSELLREPTTQHRYFLKHDRINSNILTIPHII</sequence>
<dbReference type="GO" id="GO:0043235">
    <property type="term" value="C:receptor complex"/>
    <property type="evidence" value="ECO:0007669"/>
    <property type="project" value="TreeGrafter"/>
</dbReference>
<accession>A0A7M7H717</accession>
<comment type="subcellular location">
    <subcellularLocation>
        <location evidence="1">Membrane</location>
        <topology evidence="1">Single-pass type I membrane protein</topology>
    </subcellularLocation>
</comment>
<organism evidence="21 22">
    <name type="scientific">Nasonia vitripennis</name>
    <name type="common">Parasitic wasp</name>
    <dbReference type="NCBI Taxonomy" id="7425"/>
    <lineage>
        <taxon>Eukaryota</taxon>
        <taxon>Metazoa</taxon>
        <taxon>Ecdysozoa</taxon>
        <taxon>Arthropoda</taxon>
        <taxon>Hexapoda</taxon>
        <taxon>Insecta</taxon>
        <taxon>Pterygota</taxon>
        <taxon>Neoptera</taxon>
        <taxon>Endopterygota</taxon>
        <taxon>Hymenoptera</taxon>
        <taxon>Apocrita</taxon>
        <taxon>Proctotrupomorpha</taxon>
        <taxon>Chalcidoidea</taxon>
        <taxon>Pteromalidae</taxon>
        <taxon>Pteromalinae</taxon>
        <taxon>Nasonia</taxon>
    </lineage>
</organism>
<dbReference type="InterPro" id="IPR003961">
    <property type="entry name" value="FN3_dom"/>
</dbReference>
<dbReference type="EC" id="2.7.10.1" evidence="2"/>
<dbReference type="KEGG" id="nvi:103316970"/>
<evidence type="ECO:0000256" key="15">
    <source>
        <dbReference type="ARBA" id="ARBA00051243"/>
    </source>
</evidence>
<dbReference type="SMART" id="SM00219">
    <property type="entry name" value="TyrKc"/>
    <property type="match status" value="1"/>
</dbReference>
<keyword evidence="7 16" id="KW-0547">Nucleotide-binding</keyword>
<dbReference type="InterPro" id="IPR036116">
    <property type="entry name" value="FN3_sf"/>
</dbReference>
<dbReference type="Gene3D" id="3.30.200.20">
    <property type="entry name" value="Phosphorylase Kinase, domain 1"/>
    <property type="match status" value="1"/>
</dbReference>
<dbReference type="CDD" id="cd00063">
    <property type="entry name" value="FN3"/>
    <property type="match status" value="1"/>
</dbReference>
<dbReference type="RefSeq" id="XP_008211645.2">
    <property type="nucleotide sequence ID" value="XM_008213423.4"/>
</dbReference>
<dbReference type="OrthoDB" id="3256376at2759"/>
<keyword evidence="6" id="KW-0677">Repeat</keyword>
<dbReference type="FunCoup" id="A0A7M7H717">
    <property type="interactions" value="65"/>
</dbReference>
<dbReference type="SUPFAM" id="SSF49265">
    <property type="entry name" value="Fibronectin type III"/>
    <property type="match status" value="1"/>
</dbReference>
<evidence type="ECO:0000256" key="14">
    <source>
        <dbReference type="ARBA" id="ARBA00023180"/>
    </source>
</evidence>
<dbReference type="Proteomes" id="UP000002358">
    <property type="component" value="Chromosome 4"/>
</dbReference>
<evidence type="ECO:0000256" key="13">
    <source>
        <dbReference type="ARBA" id="ARBA00023170"/>
    </source>
</evidence>
<evidence type="ECO:0000256" key="4">
    <source>
        <dbReference type="ARBA" id="ARBA00022692"/>
    </source>
</evidence>
<keyword evidence="11 17" id="KW-0472">Membrane</keyword>
<evidence type="ECO:0000256" key="10">
    <source>
        <dbReference type="ARBA" id="ARBA00022989"/>
    </source>
</evidence>
<dbReference type="AlphaFoldDB" id="A0A7M7H717"/>
<evidence type="ECO:0000256" key="8">
    <source>
        <dbReference type="ARBA" id="ARBA00022777"/>
    </source>
</evidence>
<proteinExistence type="predicted"/>
<dbReference type="PROSITE" id="PS00109">
    <property type="entry name" value="PROTEIN_KINASE_TYR"/>
    <property type="match status" value="1"/>
</dbReference>
<feature type="binding site" evidence="16">
    <location>
        <position position="473"/>
    </location>
    <ligand>
        <name>ATP</name>
        <dbReference type="ChEBI" id="CHEBI:30616"/>
    </ligand>
</feature>
<comment type="catalytic activity">
    <reaction evidence="15">
        <text>L-tyrosyl-[protein] + ATP = O-phospho-L-tyrosyl-[protein] + ADP + H(+)</text>
        <dbReference type="Rhea" id="RHEA:10596"/>
        <dbReference type="Rhea" id="RHEA-COMP:10136"/>
        <dbReference type="Rhea" id="RHEA-COMP:20101"/>
        <dbReference type="ChEBI" id="CHEBI:15378"/>
        <dbReference type="ChEBI" id="CHEBI:30616"/>
        <dbReference type="ChEBI" id="CHEBI:46858"/>
        <dbReference type="ChEBI" id="CHEBI:61978"/>
        <dbReference type="ChEBI" id="CHEBI:456216"/>
        <dbReference type="EC" id="2.7.10.1"/>
    </reaction>
</comment>
<feature type="domain" description="Fibronectin type-III" evidence="20">
    <location>
        <begin position="265"/>
        <end position="358"/>
    </location>
</feature>
<evidence type="ECO:0000313" key="21">
    <source>
        <dbReference type="EnsemblMetazoa" id="XP_008211645"/>
    </source>
</evidence>
<evidence type="ECO:0000256" key="6">
    <source>
        <dbReference type="ARBA" id="ARBA00022737"/>
    </source>
</evidence>
<dbReference type="InterPro" id="IPR050122">
    <property type="entry name" value="RTK"/>
</dbReference>
<dbReference type="PROSITE" id="PS50011">
    <property type="entry name" value="PROTEIN_KINASE_DOM"/>
    <property type="match status" value="1"/>
</dbReference>
<dbReference type="PANTHER" id="PTHR24416:SF620">
    <property type="entry name" value="TYROSINE-PROTEIN KINASE RECEPTOR TORSO"/>
    <property type="match status" value="1"/>
</dbReference>
<feature type="chain" id="PRO_5029832152" description="receptor protein-tyrosine kinase" evidence="18">
    <location>
        <begin position="23"/>
        <end position="793"/>
    </location>
</feature>
<evidence type="ECO:0000256" key="17">
    <source>
        <dbReference type="SAM" id="Phobius"/>
    </source>
</evidence>
<dbReference type="PROSITE" id="PS00107">
    <property type="entry name" value="PROTEIN_KINASE_ATP"/>
    <property type="match status" value="1"/>
</dbReference>
<keyword evidence="13" id="KW-0675">Receptor</keyword>
<evidence type="ECO:0000256" key="12">
    <source>
        <dbReference type="ARBA" id="ARBA00023137"/>
    </source>
</evidence>
<feature type="domain" description="Protein kinase" evidence="19">
    <location>
        <begin position="441"/>
        <end position="751"/>
    </location>
</feature>
<dbReference type="PROSITE" id="PS50853">
    <property type="entry name" value="FN3"/>
    <property type="match status" value="1"/>
</dbReference>
<dbReference type="InterPro" id="IPR001245">
    <property type="entry name" value="Ser-Thr/Tyr_kinase_cat_dom"/>
</dbReference>
<keyword evidence="22" id="KW-1185">Reference proteome</keyword>
<dbReference type="GO" id="GO:1902533">
    <property type="term" value="P:positive regulation of intracellular signal transduction"/>
    <property type="evidence" value="ECO:0007669"/>
    <property type="project" value="UniProtKB-ARBA"/>
</dbReference>
<dbReference type="InterPro" id="IPR013783">
    <property type="entry name" value="Ig-like_fold"/>
</dbReference>
<protein>
    <recommendedName>
        <fullName evidence="2">receptor protein-tyrosine kinase</fullName>
        <ecNumber evidence="2">2.7.10.1</ecNumber>
    </recommendedName>
</protein>
<reference evidence="21" key="1">
    <citation type="submission" date="2021-01" db="UniProtKB">
        <authorList>
            <consortium name="EnsemblMetazoa"/>
        </authorList>
    </citation>
    <scope>IDENTIFICATION</scope>
</reference>
<evidence type="ECO:0000256" key="7">
    <source>
        <dbReference type="ARBA" id="ARBA00022741"/>
    </source>
</evidence>
<keyword evidence="3" id="KW-0808">Transferase</keyword>
<dbReference type="Pfam" id="PF07714">
    <property type="entry name" value="PK_Tyr_Ser-Thr"/>
    <property type="match status" value="1"/>
</dbReference>
<dbReference type="GeneID" id="103316970"/>
<evidence type="ECO:0000256" key="9">
    <source>
        <dbReference type="ARBA" id="ARBA00022840"/>
    </source>
</evidence>
<evidence type="ECO:0000259" key="20">
    <source>
        <dbReference type="PROSITE" id="PS50853"/>
    </source>
</evidence>
<keyword evidence="10 17" id="KW-1133">Transmembrane helix</keyword>
<name>A0A7M7H717_NASVI</name>
<dbReference type="InterPro" id="IPR020635">
    <property type="entry name" value="Tyr_kinase_cat_dom"/>
</dbReference>
<keyword evidence="14" id="KW-0325">Glycoprotein</keyword>
<dbReference type="Gene3D" id="1.10.510.10">
    <property type="entry name" value="Transferase(Phosphotransferase) domain 1"/>
    <property type="match status" value="1"/>
</dbReference>
<dbReference type="GO" id="GO:0007169">
    <property type="term" value="P:cell surface receptor protein tyrosine kinase signaling pathway"/>
    <property type="evidence" value="ECO:0007669"/>
    <property type="project" value="TreeGrafter"/>
</dbReference>
<dbReference type="InterPro" id="IPR011009">
    <property type="entry name" value="Kinase-like_dom_sf"/>
</dbReference>
<keyword evidence="12" id="KW-0829">Tyrosine-protein kinase</keyword>
<evidence type="ECO:0000256" key="2">
    <source>
        <dbReference type="ARBA" id="ARBA00011902"/>
    </source>
</evidence>
<evidence type="ECO:0000259" key="19">
    <source>
        <dbReference type="PROSITE" id="PS50011"/>
    </source>
</evidence>
<dbReference type="InterPro" id="IPR017441">
    <property type="entry name" value="Protein_kinase_ATP_BS"/>
</dbReference>
<dbReference type="InterPro" id="IPR000719">
    <property type="entry name" value="Prot_kinase_dom"/>
</dbReference>
<dbReference type="CDD" id="cd00192">
    <property type="entry name" value="PTKc"/>
    <property type="match status" value="1"/>
</dbReference>
<keyword evidence="9 16" id="KW-0067">ATP-binding</keyword>
<evidence type="ECO:0000256" key="5">
    <source>
        <dbReference type="ARBA" id="ARBA00022729"/>
    </source>
</evidence>
<dbReference type="Gene3D" id="2.60.40.10">
    <property type="entry name" value="Immunoglobulins"/>
    <property type="match status" value="1"/>
</dbReference>
<dbReference type="PANTHER" id="PTHR24416">
    <property type="entry name" value="TYROSINE-PROTEIN KINASE RECEPTOR"/>
    <property type="match status" value="1"/>
</dbReference>
<dbReference type="GO" id="GO:0005524">
    <property type="term" value="F:ATP binding"/>
    <property type="evidence" value="ECO:0007669"/>
    <property type="project" value="UniProtKB-UniRule"/>
</dbReference>